<evidence type="ECO:0000313" key="4">
    <source>
        <dbReference type="Proteomes" id="UP001604277"/>
    </source>
</evidence>
<dbReference type="EMBL" id="JBFOLJ010000008">
    <property type="protein sequence ID" value="KAL2513926.1"/>
    <property type="molecule type" value="Genomic_DNA"/>
</dbReference>
<dbReference type="Pfam" id="PF07983">
    <property type="entry name" value="X8"/>
    <property type="match status" value="1"/>
</dbReference>
<reference evidence="4" key="1">
    <citation type="submission" date="2024-07" db="EMBL/GenBank/DDBJ databases">
        <title>Two chromosome-level genome assemblies of Korean endemic species Abeliophyllum distichum and Forsythia ovata (Oleaceae).</title>
        <authorList>
            <person name="Jang H."/>
        </authorList>
    </citation>
    <scope>NUCLEOTIDE SEQUENCE [LARGE SCALE GENOMIC DNA]</scope>
</reference>
<dbReference type="InterPro" id="IPR044788">
    <property type="entry name" value="X8_dom_prot"/>
</dbReference>
<keyword evidence="1" id="KW-0732">Signal</keyword>
<feature type="domain" description="X8" evidence="2">
    <location>
        <begin position="47"/>
        <end position="125"/>
    </location>
</feature>
<sequence length="126" mass="13880">MGEKFPPWFCETREKVTQKPELAQALVSTKSWGRNPFDLVDFARGKTWCVAKVSATNAQMQAFLDANCGNLGCEAILPGGSCFEPNTVRNHASYAIDLYYRKTGECKSDIGTPSIADPSYGNCQYP</sequence>
<dbReference type="AlphaFoldDB" id="A0ABD1TMG1"/>
<evidence type="ECO:0000256" key="1">
    <source>
        <dbReference type="ARBA" id="ARBA00022729"/>
    </source>
</evidence>
<dbReference type="InterPro" id="IPR012946">
    <property type="entry name" value="X8"/>
</dbReference>
<proteinExistence type="predicted"/>
<protein>
    <submittedName>
        <fullName evidence="3">Carbohydrate-binding X8 domain superfamily protein</fullName>
    </submittedName>
</protein>
<dbReference type="SMART" id="SM00768">
    <property type="entry name" value="X8"/>
    <property type="match status" value="1"/>
</dbReference>
<dbReference type="Gene3D" id="1.20.58.1040">
    <property type="match status" value="1"/>
</dbReference>
<accession>A0ABD1TMG1</accession>
<name>A0ABD1TMG1_9LAMI</name>
<dbReference type="GO" id="GO:0009506">
    <property type="term" value="C:plasmodesma"/>
    <property type="evidence" value="ECO:0007669"/>
    <property type="project" value="UniProtKB-ARBA"/>
</dbReference>
<organism evidence="3 4">
    <name type="scientific">Forsythia ovata</name>
    <dbReference type="NCBI Taxonomy" id="205694"/>
    <lineage>
        <taxon>Eukaryota</taxon>
        <taxon>Viridiplantae</taxon>
        <taxon>Streptophyta</taxon>
        <taxon>Embryophyta</taxon>
        <taxon>Tracheophyta</taxon>
        <taxon>Spermatophyta</taxon>
        <taxon>Magnoliopsida</taxon>
        <taxon>eudicotyledons</taxon>
        <taxon>Gunneridae</taxon>
        <taxon>Pentapetalae</taxon>
        <taxon>asterids</taxon>
        <taxon>lamiids</taxon>
        <taxon>Lamiales</taxon>
        <taxon>Oleaceae</taxon>
        <taxon>Forsythieae</taxon>
        <taxon>Forsythia</taxon>
    </lineage>
</organism>
<comment type="caution">
    <text evidence="3">The sequence shown here is derived from an EMBL/GenBank/DDBJ whole genome shotgun (WGS) entry which is preliminary data.</text>
</comment>
<evidence type="ECO:0000313" key="3">
    <source>
        <dbReference type="EMBL" id="KAL2513926.1"/>
    </source>
</evidence>
<evidence type="ECO:0000259" key="2">
    <source>
        <dbReference type="SMART" id="SM00768"/>
    </source>
</evidence>
<keyword evidence="4" id="KW-1185">Reference proteome</keyword>
<dbReference type="Proteomes" id="UP001604277">
    <property type="component" value="Unassembled WGS sequence"/>
</dbReference>
<dbReference type="PANTHER" id="PTHR31044:SF147">
    <property type="entry name" value="CARBOHYDRATE-BINDING X8 DOMAIN PROTEIN"/>
    <property type="match status" value="1"/>
</dbReference>
<dbReference type="PANTHER" id="PTHR31044">
    <property type="entry name" value="BETA-1,3 GLUCANASE"/>
    <property type="match status" value="1"/>
</dbReference>
<gene>
    <name evidence="3" type="ORF">Fot_27897</name>
</gene>